<dbReference type="AlphaFoldDB" id="A0A223I1J2"/>
<keyword evidence="4 7" id="KW-1133">Transmembrane helix</keyword>
<feature type="transmembrane region" description="Helical" evidence="7">
    <location>
        <begin position="553"/>
        <end position="574"/>
    </location>
</feature>
<evidence type="ECO:0000256" key="3">
    <source>
        <dbReference type="ARBA" id="ARBA00022692"/>
    </source>
</evidence>
<dbReference type="PANTHER" id="PTHR30287">
    <property type="entry name" value="MEMBRANE COMPONENT OF PREDICTED ABC SUPERFAMILY METABOLITE UPTAKE TRANSPORTER"/>
    <property type="match status" value="1"/>
</dbReference>
<feature type="coiled-coil region" evidence="6">
    <location>
        <begin position="333"/>
        <end position="517"/>
    </location>
</feature>
<dbReference type="Pfam" id="PF12704">
    <property type="entry name" value="MacB_PCD"/>
    <property type="match status" value="1"/>
</dbReference>
<feature type="transmembrane region" description="Helical" evidence="7">
    <location>
        <begin position="949"/>
        <end position="971"/>
    </location>
</feature>
<dbReference type="PANTHER" id="PTHR30287:SF1">
    <property type="entry name" value="INNER MEMBRANE PROTEIN"/>
    <property type="match status" value="1"/>
</dbReference>
<accession>A0A223I1J2</accession>
<feature type="domain" description="ABC3 transporter permease C-terminal" evidence="8">
    <location>
        <begin position="955"/>
        <end position="1067"/>
    </location>
</feature>
<evidence type="ECO:0000259" key="9">
    <source>
        <dbReference type="Pfam" id="PF12704"/>
    </source>
</evidence>
<organism evidence="10 11">
    <name type="scientific">Thermoanaerobacterium thermosaccharolyticum</name>
    <name type="common">Clostridium thermosaccharolyticum</name>
    <dbReference type="NCBI Taxonomy" id="1517"/>
    <lineage>
        <taxon>Bacteria</taxon>
        <taxon>Bacillati</taxon>
        <taxon>Bacillota</taxon>
        <taxon>Clostridia</taxon>
        <taxon>Thermoanaerobacterales</taxon>
        <taxon>Thermoanaerobacteraceae</taxon>
        <taxon>Thermoanaerobacterium</taxon>
    </lineage>
</organism>
<dbReference type="InterPro" id="IPR003838">
    <property type="entry name" value="ABC3_permease_C"/>
</dbReference>
<gene>
    <name evidence="10" type="ORF">Thert_02789</name>
</gene>
<evidence type="ECO:0000313" key="10">
    <source>
        <dbReference type="EMBL" id="AST58616.1"/>
    </source>
</evidence>
<evidence type="ECO:0000256" key="2">
    <source>
        <dbReference type="ARBA" id="ARBA00022475"/>
    </source>
</evidence>
<protein>
    <submittedName>
        <fullName evidence="10">Membrane protein</fullName>
    </submittedName>
</protein>
<feature type="domain" description="ABC3 transporter permease C-terminal" evidence="8">
    <location>
        <begin position="552"/>
        <end position="663"/>
    </location>
</feature>
<evidence type="ECO:0000256" key="7">
    <source>
        <dbReference type="SAM" id="Phobius"/>
    </source>
</evidence>
<dbReference type="GO" id="GO:0005886">
    <property type="term" value="C:plasma membrane"/>
    <property type="evidence" value="ECO:0007669"/>
    <property type="project" value="UniProtKB-SubCell"/>
</dbReference>
<feature type="transmembrane region" description="Helical" evidence="7">
    <location>
        <begin position="1046"/>
        <end position="1068"/>
    </location>
</feature>
<feature type="transmembrane region" description="Helical" evidence="7">
    <location>
        <begin position="719"/>
        <end position="739"/>
    </location>
</feature>
<evidence type="ECO:0000256" key="4">
    <source>
        <dbReference type="ARBA" id="ARBA00022989"/>
    </source>
</evidence>
<dbReference type="InterPro" id="IPR025857">
    <property type="entry name" value="MacB_PCD"/>
</dbReference>
<keyword evidence="2" id="KW-1003">Cell membrane</keyword>
<evidence type="ECO:0000256" key="6">
    <source>
        <dbReference type="SAM" id="Coils"/>
    </source>
</evidence>
<keyword evidence="6" id="KW-0175">Coiled coil</keyword>
<evidence type="ECO:0000256" key="1">
    <source>
        <dbReference type="ARBA" id="ARBA00004651"/>
    </source>
</evidence>
<dbReference type="Pfam" id="PF02687">
    <property type="entry name" value="FtsX"/>
    <property type="match status" value="2"/>
</dbReference>
<keyword evidence="5 7" id="KW-0472">Membrane</keyword>
<evidence type="ECO:0000313" key="11">
    <source>
        <dbReference type="Proteomes" id="UP000214975"/>
    </source>
</evidence>
<evidence type="ECO:0000256" key="5">
    <source>
        <dbReference type="ARBA" id="ARBA00023136"/>
    </source>
</evidence>
<feature type="transmembrane region" description="Helical" evidence="7">
    <location>
        <begin position="595"/>
        <end position="624"/>
    </location>
</feature>
<name>A0A223I1J2_THETR</name>
<feature type="transmembrane region" description="Helical" evidence="7">
    <location>
        <begin position="1005"/>
        <end position="1026"/>
    </location>
</feature>
<dbReference type="InterPro" id="IPR038766">
    <property type="entry name" value="Membrane_comp_ABC_pdt"/>
</dbReference>
<feature type="domain" description="MacB-like periplasmic core" evidence="9">
    <location>
        <begin position="27"/>
        <end position="224"/>
    </location>
</feature>
<feature type="transmembrane region" description="Helical" evidence="7">
    <location>
        <begin position="20"/>
        <end position="37"/>
    </location>
</feature>
<reference evidence="10 11" key="1">
    <citation type="submission" date="2016-08" db="EMBL/GenBank/DDBJ databases">
        <title>A novel genetic cassette of butanologenic Thermoanaerobacterium thermosaccharolyticum that directly convert cellulose to butanol.</title>
        <authorList>
            <person name="Li T."/>
            <person name="He J."/>
        </authorList>
    </citation>
    <scope>NUCLEOTIDE SEQUENCE [LARGE SCALE GENOMIC DNA]</scope>
    <source>
        <strain evidence="10 11">TG57</strain>
    </source>
</reference>
<dbReference type="EMBL" id="CP016893">
    <property type="protein sequence ID" value="AST58616.1"/>
    <property type="molecule type" value="Genomic_DNA"/>
</dbReference>
<feature type="transmembrane region" description="Helical" evidence="7">
    <location>
        <begin position="644"/>
        <end position="670"/>
    </location>
</feature>
<feature type="coiled-coil region" evidence="6">
    <location>
        <begin position="255"/>
        <end position="307"/>
    </location>
</feature>
<sequence length="1083" mass="121409">MGKSLLKDIFIEIVRTKKRFLSLFFIVLMGVGVFGGIKAASRDMKLTASKYADDYNLFDVQVISTMGLTKGDAESISKVKGVAAVNPFYTIDAVVDKNNKGFVIKVISIDPSKIKNDKIYVNKPKLLEGRFPENNSECVVETKFLKDLGFSIGDTVTINLDSQNQDNIKSKKFKIVGVVETPYYISRDRGSSNVGNGQIQAFMMVPQSDFSMDAYTEIDVLVNGAKNFSTFSDKYYNFIRPVKDDLVTLGKVRSEIRYEEIKGKAQKEIDDAKRELEDKESKYNKELADAKAKLDETSAMLSNSKIELDKKQASFNEQMALNQKKIDDGKRQIAETQASISQNEIDLNNAEAEIQAKEKELNYDENIKKLNSTYDELNSSLNQLNSEINNNPSLKDQLKPKVDELNAQIASVSKQIDTLNANKQALDLNLAQLNEKRSQLESAKAQLAASKDNIAKQEAALNKAKIDGQRQLNSAREQLNNVLKELSDNEKKYKDNKVEFDKQISEAKEKIASSEEKLNGLKKPSWYVLDRKSNIGYVEYGDEADRIKALGNVFPTIFFLVAALVSLTSMTRMVEEQRTQMGILKALGYGKFAIMLKFVIYSSVATILGGLAGLILGFNILPRIIFNAYSMMYTLPPVITEFNIYYAVLGIVAALISTTAVTVLVCLSDLRETPASLMRLKSPMAGKRVLLEKVNFIWSRLDFMQKVTARNIFRYKKRFFMTVIGIGGCTALLLTGFGIRDSINIIVDKQFNEIFKYQMVTTFKSDASSKDIKELSATINNDKDIKESIMLNQSSVDVTKGKVKKSAFLVVTGDKEKFKDFIVLRSRTTGDKIPLTDDGVVITEKLANMLGVRSGDYINLNTGDGRKAKAKVIGIAENYLQHYIYMSSPLYEKLFDKKIASNEILSKITSSSNSIEDKLSQRILKSPAVMTVNFISSVKKTFQDVVNNLLSVVLVLIVSAGTLAFVVLYNLTNINITERIRELATMKVLGFYDDEVSMYVMRENFILTVIGILLGFVMGVFLHRYLMTTVEVEILMFGRNIEPMSFLYSALITIGFSILVSIVVHFQLKKVDMVQSLKSPEID</sequence>
<evidence type="ECO:0000259" key="8">
    <source>
        <dbReference type="Pfam" id="PF02687"/>
    </source>
</evidence>
<keyword evidence="3 7" id="KW-0812">Transmembrane</keyword>
<dbReference type="Proteomes" id="UP000214975">
    <property type="component" value="Chromosome"/>
</dbReference>
<comment type="subcellular location">
    <subcellularLocation>
        <location evidence="1">Cell membrane</location>
        <topology evidence="1">Multi-pass membrane protein</topology>
    </subcellularLocation>
</comment>
<proteinExistence type="predicted"/>
<dbReference type="Gene3D" id="1.10.287.1490">
    <property type="match status" value="1"/>
</dbReference>